<evidence type="ECO:0000256" key="1">
    <source>
        <dbReference type="ARBA" id="ARBA00022729"/>
    </source>
</evidence>
<keyword evidence="4" id="KW-1185">Reference proteome</keyword>
<feature type="signal peptide" evidence="2">
    <location>
        <begin position="1"/>
        <end position="19"/>
    </location>
</feature>
<sequence>MLRAALAAFVALAVHSAGAVGAQVCESPIDEASYREPTDRYPHGILGDDLEWGTLRLSCGARTLDVVLPEEMVFEDVAPRLVDLDADGAPEVVVVESHRDQGARLAVWGLAKKEPVRLAATPFIGTRFRWLAPVGVADLNGDGTVELAYVDRPHLAKILRVWRYSDGKLTDVTSAAGFSNHKIGERDIAGGIRHCSGGPEMLLASADWKRLLAVRLDGQTLLSRDIGRHEGRASFAAALECR</sequence>
<evidence type="ECO:0008006" key="5">
    <source>
        <dbReference type="Google" id="ProtNLM"/>
    </source>
</evidence>
<dbReference type="Pfam" id="PF13517">
    <property type="entry name" value="FG-GAP_3"/>
    <property type="match status" value="1"/>
</dbReference>
<evidence type="ECO:0000313" key="4">
    <source>
        <dbReference type="Proteomes" id="UP000199382"/>
    </source>
</evidence>
<evidence type="ECO:0000313" key="3">
    <source>
        <dbReference type="EMBL" id="SDJ61428.1"/>
    </source>
</evidence>
<organism evidence="3 4">
    <name type="scientific">Aliiruegeria lutimaris</name>
    <dbReference type="NCBI Taxonomy" id="571298"/>
    <lineage>
        <taxon>Bacteria</taxon>
        <taxon>Pseudomonadati</taxon>
        <taxon>Pseudomonadota</taxon>
        <taxon>Alphaproteobacteria</taxon>
        <taxon>Rhodobacterales</taxon>
        <taxon>Roseobacteraceae</taxon>
        <taxon>Aliiruegeria</taxon>
    </lineage>
</organism>
<dbReference type="InterPro" id="IPR028994">
    <property type="entry name" value="Integrin_alpha_N"/>
</dbReference>
<dbReference type="EMBL" id="FNEK01000020">
    <property type="protein sequence ID" value="SDJ61428.1"/>
    <property type="molecule type" value="Genomic_DNA"/>
</dbReference>
<proteinExistence type="predicted"/>
<feature type="chain" id="PRO_5011672811" description="Repeat domain-containing protein" evidence="2">
    <location>
        <begin position="20"/>
        <end position="242"/>
    </location>
</feature>
<dbReference type="SUPFAM" id="SSF69318">
    <property type="entry name" value="Integrin alpha N-terminal domain"/>
    <property type="match status" value="1"/>
</dbReference>
<dbReference type="RefSeq" id="WP_244520699.1">
    <property type="nucleotide sequence ID" value="NZ_FNEK01000020.1"/>
</dbReference>
<protein>
    <recommendedName>
        <fullName evidence="5">Repeat domain-containing protein</fullName>
    </recommendedName>
</protein>
<keyword evidence="1 2" id="KW-0732">Signal</keyword>
<dbReference type="InterPro" id="IPR013517">
    <property type="entry name" value="FG-GAP"/>
</dbReference>
<dbReference type="Proteomes" id="UP000199382">
    <property type="component" value="Unassembled WGS sequence"/>
</dbReference>
<name>A0A1G8V5S8_9RHOB</name>
<dbReference type="AlphaFoldDB" id="A0A1G8V5S8"/>
<accession>A0A1G8V5S8</accession>
<reference evidence="3 4" key="1">
    <citation type="submission" date="2016-10" db="EMBL/GenBank/DDBJ databases">
        <authorList>
            <person name="de Groot N.N."/>
        </authorList>
    </citation>
    <scope>NUCLEOTIDE SEQUENCE [LARGE SCALE GENOMIC DNA]</scope>
    <source>
        <strain evidence="3 4">DSM 25294</strain>
    </source>
</reference>
<evidence type="ECO:0000256" key="2">
    <source>
        <dbReference type="SAM" id="SignalP"/>
    </source>
</evidence>
<gene>
    <name evidence="3" type="ORF">SAMN04488026_102087</name>
</gene>
<dbReference type="STRING" id="571298.SAMN04488026_102087"/>